<reference evidence="2" key="1">
    <citation type="submission" date="2020-05" db="EMBL/GenBank/DDBJ databases">
        <title>Complete genome sequence of Bradyrhizobium diazoefficiens XF1 isolated from soybean nodule.</title>
        <authorList>
            <person name="Noda R."/>
            <person name="Kakizaki K."/>
            <person name="Minamisawa K."/>
        </authorList>
    </citation>
    <scope>NUCLEOTIDE SEQUENCE</scope>
    <source>
        <strain evidence="2">XF1</strain>
    </source>
</reference>
<reference evidence="4" key="2">
    <citation type="submission" date="2020-05" db="EMBL/GenBank/DDBJ databases">
        <title>Complete genome sequence of Bradyrhizobium diazoefficiens XF10 isolated from soybean nodule.</title>
        <authorList>
            <person name="Noda R."/>
            <person name="Kakizaki K."/>
            <person name="Minamisawa K."/>
        </authorList>
    </citation>
    <scope>NUCLEOTIDE SEQUENCE</scope>
    <source>
        <strain evidence="4">XF10</strain>
    </source>
</reference>
<dbReference type="AlphaFoldDB" id="A0A809X686"/>
<protein>
    <submittedName>
        <fullName evidence="2">Uncharacterized protein</fullName>
    </submittedName>
</protein>
<organism evidence="2">
    <name type="scientific">Bradyrhizobium diazoefficiens</name>
    <dbReference type="NCBI Taxonomy" id="1355477"/>
    <lineage>
        <taxon>Bacteria</taxon>
        <taxon>Pseudomonadati</taxon>
        <taxon>Pseudomonadota</taxon>
        <taxon>Alphaproteobacteria</taxon>
        <taxon>Hyphomicrobiales</taxon>
        <taxon>Nitrobacteraceae</taxon>
        <taxon>Bradyrhizobium</taxon>
    </lineage>
</organism>
<sequence length="114" mass="12686">MGQYQHDIDELARMERICLELAGQATTAEERAGLLVTANNYRAEISDRESSNRIVSTVPTRGFFNRLMVCRKLLNLLGERAGARTQDPVIKSHKPGISDCNKSSRGSGEYPLFS</sequence>
<evidence type="ECO:0000313" key="3">
    <source>
        <dbReference type="EMBL" id="BCE48774.1"/>
    </source>
</evidence>
<evidence type="ECO:0000313" key="4">
    <source>
        <dbReference type="EMBL" id="BCE92288.1"/>
    </source>
</evidence>
<reference evidence="3" key="3">
    <citation type="submission" date="2020-05" db="EMBL/GenBank/DDBJ databases">
        <title>Complete genome sequence of Bradyrhizobium diazoefficiens XF4 isolated from soybean nodule.</title>
        <authorList>
            <person name="Noda R."/>
            <person name="Kakizaki K."/>
            <person name="Minamisawa K."/>
        </authorList>
    </citation>
    <scope>NUCLEOTIDE SEQUENCE</scope>
    <source>
        <strain evidence="3">XF4</strain>
    </source>
</reference>
<dbReference type="EMBL" id="AP023099">
    <property type="protein sequence ID" value="BCE92288.1"/>
    <property type="molecule type" value="Genomic_DNA"/>
</dbReference>
<evidence type="ECO:0000256" key="1">
    <source>
        <dbReference type="SAM" id="MobiDB-lite"/>
    </source>
</evidence>
<accession>A0A809X686</accession>
<evidence type="ECO:0000313" key="2">
    <source>
        <dbReference type="EMBL" id="BCE22509.1"/>
    </source>
</evidence>
<name>A0A809X686_9BRAD</name>
<dbReference type="EMBL" id="AP023091">
    <property type="protein sequence ID" value="BCE22509.1"/>
    <property type="molecule type" value="Genomic_DNA"/>
</dbReference>
<gene>
    <name evidence="4" type="ORF">XF10B_50860</name>
    <name evidence="2" type="ORF">XF1B_51900</name>
    <name evidence="3" type="ORF">XF4B_51230</name>
</gene>
<feature type="region of interest" description="Disordered" evidence="1">
    <location>
        <begin position="84"/>
        <end position="114"/>
    </location>
</feature>
<proteinExistence type="predicted"/>
<dbReference type="EMBL" id="AP023094">
    <property type="protein sequence ID" value="BCE48774.1"/>
    <property type="molecule type" value="Genomic_DNA"/>
</dbReference>